<dbReference type="EMBL" id="FMUX01000002">
    <property type="protein sequence ID" value="SCX97269.1"/>
    <property type="molecule type" value="Genomic_DNA"/>
</dbReference>
<dbReference type="OrthoDB" id="8906462at2"/>
<gene>
    <name evidence="2" type="ORF">SAMN05216233_102373</name>
</gene>
<accession>A0A1G5C470</accession>
<dbReference type="Proteomes" id="UP000198870">
    <property type="component" value="Unassembled WGS sequence"/>
</dbReference>
<feature type="chain" id="PRO_5011786401" description="DUF2845 domain-containing protein" evidence="1">
    <location>
        <begin position="26"/>
        <end position="99"/>
    </location>
</feature>
<evidence type="ECO:0000313" key="2">
    <source>
        <dbReference type="EMBL" id="SCX97269.1"/>
    </source>
</evidence>
<protein>
    <recommendedName>
        <fullName evidence="4">DUF2845 domain-containing protein</fullName>
    </recommendedName>
</protein>
<evidence type="ECO:0008006" key="4">
    <source>
        <dbReference type="Google" id="ProtNLM"/>
    </source>
</evidence>
<name>A0A1G5C470_9BACT</name>
<organism evidence="2 3">
    <name type="scientific">Desulfoluna spongiiphila</name>
    <dbReference type="NCBI Taxonomy" id="419481"/>
    <lineage>
        <taxon>Bacteria</taxon>
        <taxon>Pseudomonadati</taxon>
        <taxon>Thermodesulfobacteriota</taxon>
        <taxon>Desulfobacteria</taxon>
        <taxon>Desulfobacterales</taxon>
        <taxon>Desulfolunaceae</taxon>
        <taxon>Desulfoluna</taxon>
    </lineage>
</organism>
<reference evidence="2 3" key="1">
    <citation type="submission" date="2016-10" db="EMBL/GenBank/DDBJ databases">
        <authorList>
            <person name="de Groot N.N."/>
        </authorList>
    </citation>
    <scope>NUCLEOTIDE SEQUENCE [LARGE SCALE GENOMIC DNA]</scope>
    <source>
        <strain evidence="2 3">AA1</strain>
    </source>
</reference>
<sequence>MIRVKSLAFAIVAVFLLASAVPAVAATSFRCGSTIVKQGMLDIDILKNCGEPSSREIVGKTTGNMELNIERWVYGPISGYMYILYFKAGKLEKIESYRP</sequence>
<keyword evidence="3" id="KW-1185">Reference proteome</keyword>
<proteinExistence type="predicted"/>
<dbReference type="InterPro" id="IPR021268">
    <property type="entry name" value="DUF2845"/>
</dbReference>
<dbReference type="Pfam" id="PF11006">
    <property type="entry name" value="DUF2845"/>
    <property type="match status" value="1"/>
</dbReference>
<dbReference type="AlphaFoldDB" id="A0A1G5C470"/>
<evidence type="ECO:0000313" key="3">
    <source>
        <dbReference type="Proteomes" id="UP000198870"/>
    </source>
</evidence>
<dbReference type="RefSeq" id="WP_092208877.1">
    <property type="nucleotide sequence ID" value="NZ_FMUX01000002.1"/>
</dbReference>
<keyword evidence="1" id="KW-0732">Signal</keyword>
<feature type="signal peptide" evidence="1">
    <location>
        <begin position="1"/>
        <end position="25"/>
    </location>
</feature>
<evidence type="ECO:0000256" key="1">
    <source>
        <dbReference type="SAM" id="SignalP"/>
    </source>
</evidence>